<feature type="binding site" evidence="4">
    <location>
        <begin position="13"/>
        <end position="20"/>
    </location>
    <ligand>
        <name>ATP</name>
        <dbReference type="ChEBI" id="CHEBI:30616"/>
    </ligand>
</feature>
<dbReference type="GO" id="GO:0005525">
    <property type="term" value="F:GTP binding"/>
    <property type="evidence" value="ECO:0007669"/>
    <property type="project" value="UniProtKB-UniRule"/>
</dbReference>
<evidence type="ECO:0000313" key="7">
    <source>
        <dbReference type="EMBL" id="RDB36200.1"/>
    </source>
</evidence>
<proteinExistence type="inferred from homology"/>
<dbReference type="Pfam" id="PF03668">
    <property type="entry name" value="RapZ-like_N"/>
    <property type="match status" value="1"/>
</dbReference>
<dbReference type="PANTHER" id="PTHR30448:SF0">
    <property type="entry name" value="RNASE ADAPTER PROTEIN RAPZ"/>
    <property type="match status" value="1"/>
</dbReference>
<keyword evidence="3 4" id="KW-0342">GTP-binding</keyword>
<dbReference type="AlphaFoldDB" id="A0A369KS37"/>
<evidence type="ECO:0000256" key="1">
    <source>
        <dbReference type="ARBA" id="ARBA00022741"/>
    </source>
</evidence>
<keyword evidence="1 4" id="KW-0547">Nucleotide-binding</keyword>
<dbReference type="InterPro" id="IPR027417">
    <property type="entry name" value="P-loop_NTPase"/>
</dbReference>
<dbReference type="HAMAP" id="MF_00636">
    <property type="entry name" value="RapZ_like"/>
    <property type="match status" value="1"/>
</dbReference>
<dbReference type="InterPro" id="IPR005337">
    <property type="entry name" value="RapZ-like"/>
</dbReference>
<dbReference type="EMBL" id="QOVW01000065">
    <property type="protein sequence ID" value="RDB36200.1"/>
    <property type="molecule type" value="Genomic_DNA"/>
</dbReference>
<feature type="domain" description="RapZ C-terminal" evidence="6">
    <location>
        <begin position="171"/>
        <end position="290"/>
    </location>
</feature>
<dbReference type="Pfam" id="PF22740">
    <property type="entry name" value="PapZ_C"/>
    <property type="match status" value="1"/>
</dbReference>
<comment type="caution">
    <text evidence="7">The sequence shown here is derived from an EMBL/GenBank/DDBJ whole genome shotgun (WGS) entry which is preliminary data.</text>
</comment>
<dbReference type="SUPFAM" id="SSF52540">
    <property type="entry name" value="P-loop containing nucleoside triphosphate hydrolases"/>
    <property type="match status" value="1"/>
</dbReference>
<gene>
    <name evidence="7" type="ORF">DCC88_06365</name>
</gene>
<evidence type="ECO:0000259" key="5">
    <source>
        <dbReference type="Pfam" id="PF03668"/>
    </source>
</evidence>
<evidence type="ECO:0000313" key="8">
    <source>
        <dbReference type="Proteomes" id="UP000253934"/>
    </source>
</evidence>
<name>A0A369KS37_9BACT</name>
<evidence type="ECO:0000256" key="4">
    <source>
        <dbReference type="HAMAP-Rule" id="MF_00636"/>
    </source>
</evidence>
<sequence>MTTHKKNLIIISGLAGSGKTIAIHALEDLGFYCIDNLPAVLLSSFAAAIQNNHIKSSHIALALDSRDQDNPNAFETIYSALSKICSIQIIYIKASEDIILRRYSETRRQHPLSVNFPSLSLQEVIKLDEKTLEPIKSLAHRVIDTSTMSSKYLRQYIYKHFPINNETKHLRLHFISFGFKHGVPSDLDTLFDVRCFKNPHYESQLREHNGLNSLIKDYVFSDPNVTLFINKVIDLIQFFYPLYLEEGKHHFSIGIGCTGGKHRSVAISEELFKQLCNQFSHVSIEHRHIEEE</sequence>
<reference evidence="7" key="1">
    <citation type="submission" date="2018-04" db="EMBL/GenBank/DDBJ databases">
        <title>Draft genome sequence of the Candidatus Spirobacillus cienkowskii, a pathogen of freshwater Daphnia species, reconstructed from hemolymph metagenomic reads.</title>
        <authorList>
            <person name="Bresciani L."/>
            <person name="Lemos L.N."/>
            <person name="Wale N."/>
            <person name="Lin J.Y."/>
            <person name="Fernandes G.R."/>
            <person name="Duffy M.A."/>
            <person name="Rodrigues J.M."/>
        </authorList>
    </citation>
    <scope>NUCLEOTIDE SEQUENCE [LARGE SCALE GENOMIC DNA]</scope>
    <source>
        <strain evidence="7">Binning01</strain>
    </source>
</reference>
<dbReference type="PIRSF" id="PIRSF005052">
    <property type="entry name" value="P-loopkin"/>
    <property type="match status" value="1"/>
</dbReference>
<dbReference type="NCBIfam" id="NF003828">
    <property type="entry name" value="PRK05416.1"/>
    <property type="match status" value="1"/>
</dbReference>
<keyword evidence="2 4" id="KW-0067">ATP-binding</keyword>
<protein>
    <submittedName>
        <fullName evidence="7">RNase adapter RapZ</fullName>
    </submittedName>
</protein>
<feature type="binding site" evidence="4">
    <location>
        <begin position="64"/>
        <end position="67"/>
    </location>
    <ligand>
        <name>GTP</name>
        <dbReference type="ChEBI" id="CHEBI:37565"/>
    </ligand>
</feature>
<accession>A0A369KS37</accession>
<evidence type="ECO:0000259" key="6">
    <source>
        <dbReference type="Pfam" id="PF22740"/>
    </source>
</evidence>
<dbReference type="PANTHER" id="PTHR30448">
    <property type="entry name" value="RNASE ADAPTER PROTEIN RAPZ"/>
    <property type="match status" value="1"/>
</dbReference>
<feature type="domain" description="RapZ-like N-terminal" evidence="5">
    <location>
        <begin position="7"/>
        <end position="162"/>
    </location>
</feature>
<dbReference type="Proteomes" id="UP000253934">
    <property type="component" value="Unassembled WGS sequence"/>
</dbReference>
<evidence type="ECO:0000256" key="3">
    <source>
        <dbReference type="ARBA" id="ARBA00023134"/>
    </source>
</evidence>
<evidence type="ECO:0000256" key="2">
    <source>
        <dbReference type="ARBA" id="ARBA00022840"/>
    </source>
</evidence>
<dbReference type="Gene3D" id="3.40.50.300">
    <property type="entry name" value="P-loop containing nucleotide triphosphate hydrolases"/>
    <property type="match status" value="1"/>
</dbReference>
<dbReference type="InterPro" id="IPR053931">
    <property type="entry name" value="RapZ_C"/>
</dbReference>
<dbReference type="GO" id="GO:0005524">
    <property type="term" value="F:ATP binding"/>
    <property type="evidence" value="ECO:0007669"/>
    <property type="project" value="UniProtKB-UniRule"/>
</dbReference>
<dbReference type="InterPro" id="IPR053930">
    <property type="entry name" value="RapZ-like_N"/>
</dbReference>
<organism evidence="7 8">
    <name type="scientific">Spirobacillus cienkowskii</name>
    <dbReference type="NCBI Taxonomy" id="495820"/>
    <lineage>
        <taxon>Bacteria</taxon>
        <taxon>Pseudomonadati</taxon>
        <taxon>Bdellovibrionota</taxon>
        <taxon>Oligoflexia</taxon>
        <taxon>Silvanigrellales</taxon>
        <taxon>Spirobacillus</taxon>
    </lineage>
</organism>
<keyword evidence="8" id="KW-1185">Reference proteome</keyword>